<keyword evidence="1" id="KW-0812">Transmembrane</keyword>
<dbReference type="Proteomes" id="UP001214250">
    <property type="component" value="Chromosome 2"/>
</dbReference>
<feature type="transmembrane region" description="Helical" evidence="1">
    <location>
        <begin position="73"/>
        <end position="89"/>
    </location>
</feature>
<dbReference type="EMBL" id="CP117812">
    <property type="protein sequence ID" value="WDE97846.1"/>
    <property type="molecule type" value="Genomic_DNA"/>
</dbReference>
<keyword evidence="1" id="KW-0472">Membrane</keyword>
<keyword evidence="1" id="KW-1133">Transmembrane helix</keyword>
<evidence type="ECO:0000256" key="1">
    <source>
        <dbReference type="SAM" id="Phobius"/>
    </source>
</evidence>
<evidence type="ECO:0000313" key="3">
    <source>
        <dbReference type="Proteomes" id="UP001214250"/>
    </source>
</evidence>
<feature type="transmembrane region" description="Helical" evidence="1">
    <location>
        <begin position="101"/>
        <end position="121"/>
    </location>
</feature>
<reference evidence="2 3" key="1">
    <citation type="submission" date="2023-02" db="EMBL/GenBank/DDBJ databases">
        <title>Genome sequence of Lentisphaera profundi SAORIC-696.</title>
        <authorList>
            <person name="Kim e."/>
            <person name="Cho J.-C."/>
            <person name="Choi A."/>
            <person name="Kang I."/>
        </authorList>
    </citation>
    <scope>NUCLEOTIDE SEQUENCE [LARGE SCALE GENOMIC DNA]</scope>
    <source>
        <strain evidence="2 3">SAORIC-696</strain>
    </source>
</reference>
<keyword evidence="3" id="KW-1185">Reference proteome</keyword>
<protein>
    <recommendedName>
        <fullName evidence="4">SMODS and SLOG-associating 2TM effector domain-containing protein</fullName>
    </recommendedName>
</protein>
<sequence length="254" mass="29493">MTEEEFKKKIELIKLELEKTNRLKDDFYYKAQNDIAIRNAFANERLNLTNQHNSNHDRTASAFSNNNKAKDQMIITISVGYILFAFTTVNNSPYLVVTNDFQFGIFMLIATLVFSLADFTFSNYVLSKLQKKDDEGFINSLNDFNSLQNEFLLYFKSACNQNYNLASEKYDFLINTIDKNWANNKDRVTEDLFPISKGHNFSDQDSNNRKADDKKKLLTIEMTLRNIQLVIGYLTLLFFLVGCGTISLYLIKYI</sequence>
<name>A0ABY7VVC1_9BACT</name>
<evidence type="ECO:0000313" key="2">
    <source>
        <dbReference type="EMBL" id="WDE97846.1"/>
    </source>
</evidence>
<accession>A0ABY7VVC1</accession>
<organism evidence="2 3">
    <name type="scientific">Lentisphaera profundi</name>
    <dbReference type="NCBI Taxonomy" id="1658616"/>
    <lineage>
        <taxon>Bacteria</taxon>
        <taxon>Pseudomonadati</taxon>
        <taxon>Lentisphaerota</taxon>
        <taxon>Lentisphaeria</taxon>
        <taxon>Lentisphaerales</taxon>
        <taxon>Lentisphaeraceae</taxon>
        <taxon>Lentisphaera</taxon>
    </lineage>
</organism>
<dbReference type="RefSeq" id="WP_274152483.1">
    <property type="nucleotide sequence ID" value="NZ_CP117812.1"/>
</dbReference>
<evidence type="ECO:0008006" key="4">
    <source>
        <dbReference type="Google" id="ProtNLM"/>
    </source>
</evidence>
<feature type="transmembrane region" description="Helical" evidence="1">
    <location>
        <begin position="230"/>
        <end position="251"/>
    </location>
</feature>
<gene>
    <name evidence="2" type="ORF">PQO03_18640</name>
</gene>
<proteinExistence type="predicted"/>